<accession>A0A291N231</accession>
<dbReference type="EMBL" id="CP023741">
    <property type="protein sequence ID" value="ATI81403.1"/>
    <property type="molecule type" value="Genomic_DNA"/>
</dbReference>
<dbReference type="InterPro" id="IPR007657">
    <property type="entry name" value="Glycosyltransferase_61"/>
</dbReference>
<protein>
    <submittedName>
        <fullName evidence="5">Capsular biosynthesis protein</fullName>
    </submittedName>
</protein>
<dbReference type="InterPro" id="IPR049625">
    <property type="entry name" value="Glyco_transf_61_cat"/>
</dbReference>
<gene>
    <name evidence="5" type="ORF">A6768_16305</name>
</gene>
<keyword evidence="3" id="KW-0325">Glycoprotein</keyword>
<reference evidence="5 6" key="1">
    <citation type="submission" date="2017-10" db="EMBL/GenBank/DDBJ databases">
        <title>Sphingobium yanoikuyae S72.</title>
        <authorList>
            <person name="Sanchez E."/>
            <person name="Bustos P."/>
            <person name="Mendoza P."/>
            <person name="Guo X."/>
            <person name="Mendoza A."/>
        </authorList>
    </citation>
    <scope>NUCLEOTIDE SEQUENCE [LARGE SCALE GENOMIC DNA]</scope>
    <source>
        <strain evidence="5 6">S72</strain>
    </source>
</reference>
<evidence type="ECO:0000256" key="3">
    <source>
        <dbReference type="ARBA" id="ARBA00023180"/>
    </source>
</evidence>
<dbReference type="AlphaFoldDB" id="A0A291N231"/>
<evidence type="ECO:0000313" key="6">
    <source>
        <dbReference type="Proteomes" id="UP000219422"/>
    </source>
</evidence>
<proteinExistence type="predicted"/>
<dbReference type="KEGG" id="sya:A6768_16305"/>
<dbReference type="RefSeq" id="WP_097384323.1">
    <property type="nucleotide sequence ID" value="NZ_CP023741.1"/>
</dbReference>
<feature type="domain" description="Glycosyltransferase 61 catalytic" evidence="4">
    <location>
        <begin position="256"/>
        <end position="429"/>
    </location>
</feature>
<keyword evidence="1" id="KW-0328">Glycosyltransferase</keyword>
<dbReference type="Proteomes" id="UP000219422">
    <property type="component" value="Chromosome"/>
</dbReference>
<dbReference type="PANTHER" id="PTHR20961">
    <property type="entry name" value="GLYCOSYLTRANSFERASE"/>
    <property type="match status" value="1"/>
</dbReference>
<sequence>MDMVDNAAAIGRIIATCRALCLDLRWHDAYALAASVEPEELNTALLRMKLTAACALNDKALVAAVGTEIGALPDGHALFFPLVGQVQRSGHGDIAADMLLARANAAADQRYALFLRRSISLNRGDEGRKAALEAALDAATNGGWDMKGEPSSHHFPAPLPALMGPPVQIVPAPGVDRQHIDRLTGDTAKFLVRMQKPAPGYVVEYTNVVVDRHGQIWTPDGKVIASLGKPIDFTEAGAGGHVAVATSVVAHTKGIYHFMVDHLPRLGFLFQQGADPDVKLLTNAGGKAFERALLDLAGFGPDRLVAVDKPVFVERLLKVVCGFEGMTGWSHMVPMFQTIVDAALAEAARHQVELPPRIYISRAAAARRSMRNEEALEQELAARGVRIYRFEDIPLWHQIALVNSARLIVAPHGAGLAHMLMASADVKIIELLPIAMGTYLLRWNYARLAILRGFEYRAWVEEQVLAVQDDWSITLDEFLAYYDRLALD</sequence>
<dbReference type="Pfam" id="PF04577">
    <property type="entry name" value="Glyco_transf_61"/>
    <property type="match status" value="1"/>
</dbReference>
<dbReference type="GeneID" id="57778404"/>
<keyword evidence="2" id="KW-0808">Transferase</keyword>
<evidence type="ECO:0000256" key="2">
    <source>
        <dbReference type="ARBA" id="ARBA00022679"/>
    </source>
</evidence>
<evidence type="ECO:0000259" key="4">
    <source>
        <dbReference type="Pfam" id="PF04577"/>
    </source>
</evidence>
<name>A0A291N231_SPHYA</name>
<organism evidence="5 6">
    <name type="scientific">Sphingobium yanoikuyae</name>
    <name type="common">Sphingomonas yanoikuyae</name>
    <dbReference type="NCBI Taxonomy" id="13690"/>
    <lineage>
        <taxon>Bacteria</taxon>
        <taxon>Pseudomonadati</taxon>
        <taxon>Pseudomonadota</taxon>
        <taxon>Alphaproteobacteria</taxon>
        <taxon>Sphingomonadales</taxon>
        <taxon>Sphingomonadaceae</taxon>
        <taxon>Sphingobium</taxon>
    </lineage>
</organism>
<evidence type="ECO:0000256" key="1">
    <source>
        <dbReference type="ARBA" id="ARBA00022676"/>
    </source>
</evidence>
<evidence type="ECO:0000313" key="5">
    <source>
        <dbReference type="EMBL" id="ATI81403.1"/>
    </source>
</evidence>
<dbReference type="GO" id="GO:0016757">
    <property type="term" value="F:glycosyltransferase activity"/>
    <property type="evidence" value="ECO:0007669"/>
    <property type="project" value="UniProtKB-KW"/>
</dbReference>